<comment type="caution">
    <text evidence="2">The sequence shown here is derived from an EMBL/GenBank/DDBJ whole genome shotgun (WGS) entry which is preliminary data.</text>
</comment>
<evidence type="ECO:0000259" key="1">
    <source>
        <dbReference type="Pfam" id="PF24626"/>
    </source>
</evidence>
<dbReference type="InterPro" id="IPR056924">
    <property type="entry name" value="SH3_Tf2-1"/>
</dbReference>
<sequence length="156" mass="17860">MGTGYCLGMTIDRFNYHDIVGMSPYEMIYGRKCRTTARSQQKSYVDIQRSDLEFQVGDHVLLKLSLWKGVLALVGRVAYRLDLPETLSQIHNTFHLSQLQKCLADETAYLPLDDIQVDEIVNYVEKSVAVDLATRSRDVEELSRAISRVNFEDEIP</sequence>
<reference evidence="2" key="1">
    <citation type="submission" date="2023-03" db="EMBL/GenBank/DDBJ databases">
        <title>Chromosome-scale reference genome and RAD-based genetic map of yellow starthistle (Centaurea solstitialis) reveal putative structural variation and QTLs associated with invader traits.</title>
        <authorList>
            <person name="Reatini B."/>
            <person name="Cang F.A."/>
            <person name="Jiang Q."/>
            <person name="Mckibben M.T.W."/>
            <person name="Barker M.S."/>
            <person name="Rieseberg L.H."/>
            <person name="Dlugosch K.M."/>
        </authorList>
    </citation>
    <scope>NUCLEOTIDE SEQUENCE</scope>
    <source>
        <strain evidence="2">CAN-66</strain>
        <tissue evidence="2">Leaf</tissue>
    </source>
</reference>
<dbReference type="PANTHER" id="PTHR46148">
    <property type="entry name" value="CHROMO DOMAIN-CONTAINING PROTEIN"/>
    <property type="match status" value="1"/>
</dbReference>
<evidence type="ECO:0000313" key="2">
    <source>
        <dbReference type="EMBL" id="KAJ9545181.1"/>
    </source>
</evidence>
<gene>
    <name evidence="2" type="ORF">OSB04_024888</name>
</gene>
<dbReference type="Pfam" id="PF24626">
    <property type="entry name" value="SH3_Tf2-1"/>
    <property type="match status" value="1"/>
</dbReference>
<protein>
    <recommendedName>
        <fullName evidence="1">Tf2-1-like SH3-like domain-containing protein</fullName>
    </recommendedName>
</protein>
<accession>A0AA38WE99</accession>
<proteinExistence type="predicted"/>
<dbReference type="PANTHER" id="PTHR46148:SF57">
    <property type="entry name" value="OS12G0499874 PROTEIN"/>
    <property type="match status" value="1"/>
</dbReference>
<dbReference type="Proteomes" id="UP001172457">
    <property type="component" value="Chromosome 6"/>
</dbReference>
<name>A0AA38WE99_9ASTR</name>
<organism evidence="2 3">
    <name type="scientific">Centaurea solstitialis</name>
    <name type="common">yellow star-thistle</name>
    <dbReference type="NCBI Taxonomy" id="347529"/>
    <lineage>
        <taxon>Eukaryota</taxon>
        <taxon>Viridiplantae</taxon>
        <taxon>Streptophyta</taxon>
        <taxon>Embryophyta</taxon>
        <taxon>Tracheophyta</taxon>
        <taxon>Spermatophyta</taxon>
        <taxon>Magnoliopsida</taxon>
        <taxon>eudicotyledons</taxon>
        <taxon>Gunneridae</taxon>
        <taxon>Pentapetalae</taxon>
        <taxon>asterids</taxon>
        <taxon>campanulids</taxon>
        <taxon>Asterales</taxon>
        <taxon>Asteraceae</taxon>
        <taxon>Carduoideae</taxon>
        <taxon>Cardueae</taxon>
        <taxon>Centaureinae</taxon>
        <taxon>Centaurea</taxon>
    </lineage>
</organism>
<dbReference type="EMBL" id="JARYMX010000006">
    <property type="protein sequence ID" value="KAJ9545181.1"/>
    <property type="molecule type" value="Genomic_DNA"/>
</dbReference>
<evidence type="ECO:0000313" key="3">
    <source>
        <dbReference type="Proteomes" id="UP001172457"/>
    </source>
</evidence>
<dbReference type="AlphaFoldDB" id="A0AA38WE99"/>
<feature type="domain" description="Tf2-1-like SH3-like" evidence="1">
    <location>
        <begin position="70"/>
        <end position="102"/>
    </location>
</feature>
<keyword evidence="3" id="KW-1185">Reference proteome</keyword>